<evidence type="ECO:0000313" key="2">
    <source>
        <dbReference type="Proteomes" id="UP000373269"/>
    </source>
</evidence>
<dbReference type="EMBL" id="CP045835">
    <property type="protein sequence ID" value="QGG51432.1"/>
    <property type="molecule type" value="Genomic_DNA"/>
</dbReference>
<gene>
    <name evidence="1" type="ORF">GDS87_10875</name>
</gene>
<accession>A0ABX6D9L0</accession>
<dbReference type="Proteomes" id="UP000373269">
    <property type="component" value="Chromosome"/>
</dbReference>
<reference evidence="1 2" key="1">
    <citation type="submission" date="2019-11" db="EMBL/GenBank/DDBJ databases">
        <title>Whole Genome Sequencing and Comparative Genomic Analyses of Lysinibacillus pakistanensis LZH-9, a Halotolerant Strain with Excellent COD Removal Capability.</title>
        <authorList>
            <person name="Zhou H."/>
        </authorList>
    </citation>
    <scope>NUCLEOTIDE SEQUENCE [LARGE SCALE GENOMIC DNA]</scope>
    <source>
        <strain evidence="1 2">LZH-9</strain>
    </source>
</reference>
<proteinExistence type="predicted"/>
<protein>
    <submittedName>
        <fullName evidence="1">Uncharacterized protein</fullName>
    </submittedName>
</protein>
<keyword evidence="2" id="KW-1185">Reference proteome</keyword>
<sequence>MNLKQRIDKDFQLFSQNEFELSKDTHVEIVRQIFNKIYFVNYLTSRIEVRSNYDSNYFKVTRSCLIEAFILFSQNYLRASSLVLRSSIENFIKHLLQLQSQKINNRVYIENKNEMDNYLSSISAPVNLKTSLLKINEKLLSLYKNLSGISHSLTNESKSFSINFTTEIKELSFENINKVHKNLDDYLDLLILIIIILNKSSLKHLPTFEINSMLRLVMGNKRTARLLKIIKNEEDLLFHF</sequence>
<dbReference type="RefSeq" id="WP_369595606.1">
    <property type="nucleotide sequence ID" value="NZ_CP045835.1"/>
</dbReference>
<name>A0ABX6D9L0_9BACI</name>
<organism evidence="1 2">
    <name type="scientific">Lysinibacillus pakistanensis</name>
    <dbReference type="NCBI Taxonomy" id="759811"/>
    <lineage>
        <taxon>Bacteria</taxon>
        <taxon>Bacillati</taxon>
        <taxon>Bacillota</taxon>
        <taxon>Bacilli</taxon>
        <taxon>Bacillales</taxon>
        <taxon>Bacillaceae</taxon>
        <taxon>Lysinibacillus</taxon>
    </lineage>
</organism>
<evidence type="ECO:0000313" key="1">
    <source>
        <dbReference type="EMBL" id="QGG51432.1"/>
    </source>
</evidence>